<dbReference type="Pfam" id="PF08862">
    <property type="entry name" value="DUF1829"/>
    <property type="match status" value="1"/>
</dbReference>
<gene>
    <name evidence="3" type="ORF">M0651_08935</name>
</gene>
<dbReference type="RefSeq" id="WP_248551497.1">
    <property type="nucleotide sequence ID" value="NZ_JALPRK010000006.1"/>
</dbReference>
<evidence type="ECO:0000259" key="1">
    <source>
        <dbReference type="Pfam" id="PF08861"/>
    </source>
</evidence>
<protein>
    <submittedName>
        <fullName evidence="3">DUF1829 domain-containing protein</fullName>
    </submittedName>
</protein>
<feature type="domain" description="DUF1829" evidence="2">
    <location>
        <begin position="159"/>
        <end position="245"/>
    </location>
</feature>
<reference evidence="3" key="1">
    <citation type="submission" date="2022-04" db="EMBL/GenBank/DDBJ databases">
        <authorList>
            <person name="Seo M.-J."/>
        </authorList>
    </citation>
    <scope>NUCLEOTIDE SEQUENCE</scope>
    <source>
        <strain evidence="3">MBLB2552</strain>
    </source>
</reference>
<dbReference type="InterPro" id="IPR014960">
    <property type="entry name" value="DUF1828"/>
</dbReference>
<dbReference type="Pfam" id="PF08861">
    <property type="entry name" value="DUF1828"/>
    <property type="match status" value="1"/>
</dbReference>
<proteinExistence type="predicted"/>
<evidence type="ECO:0000313" key="4">
    <source>
        <dbReference type="Proteomes" id="UP001139534"/>
    </source>
</evidence>
<dbReference type="Proteomes" id="UP001139534">
    <property type="component" value="Unassembled WGS sequence"/>
</dbReference>
<keyword evidence="4" id="KW-1185">Reference proteome</keyword>
<name>A0A9X2BNW0_9BACL</name>
<organism evidence="3 4">
    <name type="scientific">Paenibacillus mellifer</name>
    <dbReference type="NCBI Taxonomy" id="2937794"/>
    <lineage>
        <taxon>Bacteria</taxon>
        <taxon>Bacillati</taxon>
        <taxon>Bacillota</taxon>
        <taxon>Bacilli</taxon>
        <taxon>Bacillales</taxon>
        <taxon>Paenibacillaceae</taxon>
        <taxon>Paenibacillus</taxon>
    </lineage>
</organism>
<sequence length="254" mass="29321">MQLLKDQLINTYLGWLKQNITLINDAIEITTPLMDRHNDFLQIYVVPQGDKLKLTDDGYIISDLIQSGCDIHGSKKRKEMLQTILNSYGVTKSDKDELFVEATMDTFPQKKHMLAQAMLTVNDMFLTTRMNIQSIFWEDVENFLIMNDIRYTDNVIFTGKSGFSQKFDFVIPKSKQMGERIIQTINNPSKSKAESVLFAWENIKNTRKSDSSLYAIINDAEKTISSDIISAFKQYDVRTILWSGRRQYINELSA</sequence>
<dbReference type="EMBL" id="JALPRK010000006">
    <property type="protein sequence ID" value="MCK8487294.1"/>
    <property type="molecule type" value="Genomic_DNA"/>
</dbReference>
<comment type="caution">
    <text evidence="3">The sequence shown here is derived from an EMBL/GenBank/DDBJ whole genome shotgun (WGS) entry which is preliminary data.</text>
</comment>
<dbReference type="InterPro" id="IPR014961">
    <property type="entry name" value="DUF1829"/>
</dbReference>
<evidence type="ECO:0000313" key="3">
    <source>
        <dbReference type="EMBL" id="MCK8487294.1"/>
    </source>
</evidence>
<evidence type="ECO:0000259" key="2">
    <source>
        <dbReference type="Pfam" id="PF08862"/>
    </source>
</evidence>
<dbReference type="AlphaFoldDB" id="A0A9X2BNW0"/>
<accession>A0A9X2BNW0</accession>
<feature type="domain" description="DUF1828" evidence="1">
    <location>
        <begin position="31"/>
        <end position="121"/>
    </location>
</feature>